<name>A0AA96LGV5_9BACL</name>
<organism evidence="4 5">
    <name type="scientific">Paenibacillus aurantius</name>
    <dbReference type="NCBI Taxonomy" id="2918900"/>
    <lineage>
        <taxon>Bacteria</taxon>
        <taxon>Bacillati</taxon>
        <taxon>Bacillota</taxon>
        <taxon>Bacilli</taxon>
        <taxon>Bacillales</taxon>
        <taxon>Paenibacillaceae</taxon>
        <taxon>Paenibacillus</taxon>
    </lineage>
</organism>
<dbReference type="GO" id="GO:0046872">
    <property type="term" value="F:metal ion binding"/>
    <property type="evidence" value="ECO:0007669"/>
    <property type="project" value="UniProtKB-KW"/>
</dbReference>
<keyword evidence="5" id="KW-1185">Reference proteome</keyword>
<dbReference type="GO" id="GO:0051536">
    <property type="term" value="F:iron-sulfur cluster binding"/>
    <property type="evidence" value="ECO:0007669"/>
    <property type="project" value="UniProtKB-KW"/>
</dbReference>
<sequence length="119" mass="13397">MKRRIEYDRITTKQILNRVTTPSMPFEWSINPYRGCQHGCSFCYARAFHSFLGMDYDDTFQNHILIKENAAASLEAQLAKMAKSKGGLKQIGRIAIGTATIPTSLRKPPRSLPGSVSKY</sequence>
<dbReference type="RefSeq" id="WP_315606823.1">
    <property type="nucleotide sequence ID" value="NZ_CP130318.1"/>
</dbReference>
<dbReference type="Proteomes" id="UP001305702">
    <property type="component" value="Chromosome"/>
</dbReference>
<evidence type="ECO:0000313" key="4">
    <source>
        <dbReference type="EMBL" id="WNQ13043.1"/>
    </source>
</evidence>
<dbReference type="EMBL" id="CP130318">
    <property type="protein sequence ID" value="WNQ13043.1"/>
    <property type="molecule type" value="Genomic_DNA"/>
</dbReference>
<evidence type="ECO:0000313" key="5">
    <source>
        <dbReference type="Proteomes" id="UP001305702"/>
    </source>
</evidence>
<keyword evidence="2" id="KW-0408">Iron</keyword>
<dbReference type="GO" id="GO:0003824">
    <property type="term" value="F:catalytic activity"/>
    <property type="evidence" value="ECO:0007669"/>
    <property type="project" value="InterPro"/>
</dbReference>
<dbReference type="PANTHER" id="PTHR43432">
    <property type="entry name" value="SLR0285 PROTEIN"/>
    <property type="match status" value="1"/>
</dbReference>
<dbReference type="SFLD" id="SFLDS00029">
    <property type="entry name" value="Radical_SAM"/>
    <property type="match status" value="1"/>
</dbReference>
<proteinExistence type="predicted"/>
<keyword evidence="3" id="KW-0411">Iron-sulfur</keyword>
<reference evidence="4 5" key="1">
    <citation type="submission" date="2022-02" db="EMBL/GenBank/DDBJ databases">
        <title>Paenibacillus sp. MBLB1776 Whole Genome Shotgun Sequencing.</title>
        <authorList>
            <person name="Hwang C.Y."/>
            <person name="Cho E.-S."/>
            <person name="Seo M.-J."/>
        </authorList>
    </citation>
    <scope>NUCLEOTIDE SEQUENCE [LARGE SCALE GENOMIC DNA]</scope>
    <source>
        <strain evidence="4 5">MBLB1776</strain>
    </source>
</reference>
<dbReference type="KEGG" id="paun:MJA45_08450"/>
<protein>
    <recommendedName>
        <fullName evidence="6">Radical SAM protein</fullName>
    </recommendedName>
</protein>
<dbReference type="AlphaFoldDB" id="A0AA96LGV5"/>
<gene>
    <name evidence="4" type="ORF">MJA45_08450</name>
</gene>
<evidence type="ECO:0000256" key="1">
    <source>
        <dbReference type="ARBA" id="ARBA00022723"/>
    </source>
</evidence>
<evidence type="ECO:0008006" key="6">
    <source>
        <dbReference type="Google" id="ProtNLM"/>
    </source>
</evidence>
<dbReference type="SFLD" id="SFLDG01084">
    <property type="entry name" value="Uncharacterised_Radical_SAM_Su"/>
    <property type="match status" value="1"/>
</dbReference>
<evidence type="ECO:0000256" key="3">
    <source>
        <dbReference type="ARBA" id="ARBA00023014"/>
    </source>
</evidence>
<dbReference type="InterPro" id="IPR040086">
    <property type="entry name" value="MJ0683-like"/>
</dbReference>
<dbReference type="PANTHER" id="PTHR43432:SF3">
    <property type="entry name" value="SLR0285 PROTEIN"/>
    <property type="match status" value="1"/>
</dbReference>
<keyword evidence="1" id="KW-0479">Metal-binding</keyword>
<accession>A0AA96LGV5</accession>
<evidence type="ECO:0000256" key="2">
    <source>
        <dbReference type="ARBA" id="ARBA00023004"/>
    </source>
</evidence>
<dbReference type="InterPro" id="IPR007197">
    <property type="entry name" value="rSAM"/>
</dbReference>